<keyword evidence="5" id="KW-1185">Reference proteome</keyword>
<keyword evidence="1" id="KW-1133">Transmembrane helix</keyword>
<feature type="domain" description="CRAL-TRIO" evidence="2">
    <location>
        <begin position="1"/>
        <end position="119"/>
    </location>
</feature>
<dbReference type="InterPro" id="IPR000535">
    <property type="entry name" value="MSP_dom"/>
</dbReference>
<dbReference type="Gene3D" id="2.60.40.10">
    <property type="entry name" value="Immunoglobulins"/>
    <property type="match status" value="1"/>
</dbReference>
<accession>A0ABY7FCM4</accession>
<protein>
    <submittedName>
        <fullName evidence="4">MSPD2-like protein</fullName>
    </submittedName>
</protein>
<dbReference type="Pfam" id="PF00635">
    <property type="entry name" value="Motile_Sperm"/>
    <property type="match status" value="1"/>
</dbReference>
<keyword evidence="1" id="KW-0472">Membrane</keyword>
<evidence type="ECO:0000313" key="4">
    <source>
        <dbReference type="EMBL" id="WAR18924.1"/>
    </source>
</evidence>
<dbReference type="SUPFAM" id="SSF52087">
    <property type="entry name" value="CRAL/TRIO domain"/>
    <property type="match status" value="1"/>
</dbReference>
<dbReference type="InterPro" id="IPR001251">
    <property type="entry name" value="CRAL-TRIO_dom"/>
</dbReference>
<gene>
    <name evidence="4" type="ORF">MAR_000762</name>
</gene>
<feature type="transmembrane region" description="Helical" evidence="1">
    <location>
        <begin position="58"/>
        <end position="78"/>
    </location>
</feature>
<dbReference type="InterPro" id="IPR013783">
    <property type="entry name" value="Ig-like_fold"/>
</dbReference>
<dbReference type="InterPro" id="IPR036865">
    <property type="entry name" value="CRAL-TRIO_dom_sf"/>
</dbReference>
<name>A0ABY7FCM4_MYAAR</name>
<feature type="transmembrane region" description="Helical" evidence="1">
    <location>
        <begin position="337"/>
        <end position="358"/>
    </location>
</feature>
<dbReference type="InterPro" id="IPR008962">
    <property type="entry name" value="PapD-like_sf"/>
</dbReference>
<dbReference type="SMART" id="SM00516">
    <property type="entry name" value="SEC14"/>
    <property type="match status" value="1"/>
</dbReference>
<reference evidence="4" key="1">
    <citation type="submission" date="2022-11" db="EMBL/GenBank/DDBJ databases">
        <title>Centuries of genome instability and evolution in soft-shell clam transmissible cancer (bioRxiv).</title>
        <authorList>
            <person name="Hart S.F.M."/>
            <person name="Yonemitsu M.A."/>
            <person name="Giersch R.M."/>
            <person name="Beal B.F."/>
            <person name="Arriagada G."/>
            <person name="Davis B.W."/>
            <person name="Ostrander E.A."/>
            <person name="Goff S.P."/>
            <person name="Metzger M.J."/>
        </authorList>
    </citation>
    <scope>NUCLEOTIDE SEQUENCE</scope>
    <source>
        <strain evidence="4">MELC-2E11</strain>
        <tissue evidence="4">Siphon/mantle</tissue>
    </source>
</reference>
<dbReference type="CDD" id="cd00170">
    <property type="entry name" value="SEC14"/>
    <property type="match status" value="1"/>
</dbReference>
<dbReference type="Gene3D" id="3.40.525.10">
    <property type="entry name" value="CRAL-TRIO lipid binding domain"/>
    <property type="match status" value="1"/>
</dbReference>
<dbReference type="Proteomes" id="UP001164746">
    <property type="component" value="Chromosome 11"/>
</dbReference>
<organism evidence="4 5">
    <name type="scientific">Mya arenaria</name>
    <name type="common">Soft-shell clam</name>
    <dbReference type="NCBI Taxonomy" id="6604"/>
    <lineage>
        <taxon>Eukaryota</taxon>
        <taxon>Metazoa</taxon>
        <taxon>Spiralia</taxon>
        <taxon>Lophotrochozoa</taxon>
        <taxon>Mollusca</taxon>
        <taxon>Bivalvia</taxon>
        <taxon>Autobranchia</taxon>
        <taxon>Heteroconchia</taxon>
        <taxon>Euheterodonta</taxon>
        <taxon>Imparidentia</taxon>
        <taxon>Neoheterodontei</taxon>
        <taxon>Myida</taxon>
        <taxon>Myoidea</taxon>
        <taxon>Myidae</taxon>
        <taxon>Mya</taxon>
    </lineage>
</organism>
<dbReference type="SUPFAM" id="SSF49354">
    <property type="entry name" value="PapD-like"/>
    <property type="match status" value="1"/>
</dbReference>
<dbReference type="PANTHER" id="PTHR46384:SF1">
    <property type="entry name" value="MOTILE SPERM DOMAIN-CONTAINING PROTEIN 2"/>
    <property type="match status" value="1"/>
</dbReference>
<dbReference type="EMBL" id="CP111022">
    <property type="protein sequence ID" value="WAR18924.1"/>
    <property type="molecule type" value="Genomic_DNA"/>
</dbReference>
<evidence type="ECO:0000313" key="5">
    <source>
        <dbReference type="Proteomes" id="UP001164746"/>
    </source>
</evidence>
<feature type="domain" description="MSP" evidence="3">
    <location>
        <begin position="176"/>
        <end position="293"/>
    </location>
</feature>
<evidence type="ECO:0000259" key="2">
    <source>
        <dbReference type="PROSITE" id="PS50191"/>
    </source>
</evidence>
<dbReference type="PROSITE" id="PS50202">
    <property type="entry name" value="MSP"/>
    <property type="match status" value="1"/>
</dbReference>
<dbReference type="PANTHER" id="PTHR46384">
    <property type="entry name" value="MOTILE SPERM DOMAIN-CONTAINING PROTEIN 2"/>
    <property type="match status" value="1"/>
</dbReference>
<evidence type="ECO:0000259" key="3">
    <source>
        <dbReference type="PROSITE" id="PS50202"/>
    </source>
</evidence>
<dbReference type="InterPro" id="IPR053012">
    <property type="entry name" value="ER-organelle_contact"/>
</dbReference>
<evidence type="ECO:0000256" key="1">
    <source>
        <dbReference type="SAM" id="Phobius"/>
    </source>
</evidence>
<dbReference type="Pfam" id="PF00650">
    <property type="entry name" value="CRAL_TRIO"/>
    <property type="match status" value="1"/>
</dbReference>
<keyword evidence="1" id="KW-0812">Transmembrane</keyword>
<proteinExistence type="predicted"/>
<dbReference type="PROSITE" id="PS50191">
    <property type="entry name" value="CRAL_TRIO"/>
    <property type="match status" value="1"/>
</dbReference>
<sequence length="382" mass="43128">MLPMIKQFFGYLMEQQSIKNPGQQIVLLFDMAGAGLSNLDMELIKFIINCFKMYFPDLLAYMLIFEMPWLFSAAWKLIKQMLHAEAVKRIKFVTKVDVLEYIDKDELFEHMGGTDKYEYKYEPEMFDTGGGEPDFPDSAKKKNLNNSSGAGIMKAGRGAGLSQRRGKGDNSFRGRLLTICPAEELEFVIQEDSQEASDTITLKNSLPYNIAFKVKTTSPEKYRVRPSSGYVKPGSETEVVIHLQQGYQNTVHKDKFLVMAMEVAHESTMTFSQLWKSAQKDNIMEHKLRCVVSSGGDEGGTELGAGAGHKGSPVSQVDKKVDVLLEKTMRLERNVQYLVWSQAGMTVILLAIIIYWLMWADTATSSRSPDSQSQHCVNNYQK</sequence>